<feature type="domain" description="Peptidase S1" evidence="5">
    <location>
        <begin position="37"/>
        <end position="630"/>
    </location>
</feature>
<dbReference type="InterPro" id="IPR018114">
    <property type="entry name" value="TRYPSIN_HIS"/>
</dbReference>
<dbReference type="InterPro" id="IPR001314">
    <property type="entry name" value="Peptidase_S1A"/>
</dbReference>
<name>A0AAW1DG39_9HEMI</name>
<dbReference type="EMBL" id="JAPXFL010000003">
    <property type="protein sequence ID" value="KAK9509039.1"/>
    <property type="molecule type" value="Genomic_DNA"/>
</dbReference>
<dbReference type="InterPro" id="IPR043504">
    <property type="entry name" value="Peptidase_S1_PA_chymotrypsin"/>
</dbReference>
<evidence type="ECO:0000256" key="1">
    <source>
        <dbReference type="ARBA" id="ARBA00022729"/>
    </source>
</evidence>
<evidence type="ECO:0000256" key="4">
    <source>
        <dbReference type="ARBA" id="ARBA00024195"/>
    </source>
</evidence>
<evidence type="ECO:0000256" key="3">
    <source>
        <dbReference type="ARBA" id="ARBA00023180"/>
    </source>
</evidence>
<keyword evidence="7" id="KW-1185">Reference proteome</keyword>
<keyword evidence="2" id="KW-1015">Disulfide bond</keyword>
<evidence type="ECO:0000256" key="2">
    <source>
        <dbReference type="ARBA" id="ARBA00023157"/>
    </source>
</evidence>
<dbReference type="PROSITE" id="PS50240">
    <property type="entry name" value="TRYPSIN_DOM"/>
    <property type="match status" value="1"/>
</dbReference>
<evidence type="ECO:0000259" key="5">
    <source>
        <dbReference type="PROSITE" id="PS50240"/>
    </source>
</evidence>
<dbReference type="InterPro" id="IPR009003">
    <property type="entry name" value="Peptidase_S1_PA"/>
</dbReference>
<gene>
    <name evidence="6" type="ORF">O3M35_006451</name>
</gene>
<keyword evidence="1" id="KW-0732">Signal</keyword>
<dbReference type="PROSITE" id="PS00134">
    <property type="entry name" value="TRYPSIN_HIS"/>
    <property type="match status" value="1"/>
</dbReference>
<dbReference type="AlphaFoldDB" id="A0AAW1DG39"/>
<dbReference type="Pfam" id="PF00089">
    <property type="entry name" value="Trypsin"/>
    <property type="match status" value="2"/>
</dbReference>
<sequence>MDECCYHPSVREEPITPKPKGRTGCGKRNVDGVGFRITGNVDNEAQFGEFPWMIAIVMEDILADGTVLNMYQCGGSLIHEKVVLTAAHCVIGKNPSTLKARAGEWDTQTTNELYPHQDRKVVKIITHDKYYSGALYNDIALIVLESPFTFADNVDIVCLPLQGSETLNNECYASGWGKNEFDKIDRPKVDGMLQPGYDGDLNVRSYSFRHDKPNRGYSYSNSNKDEPKPFQQIDFGKISMQESPDHFRIVRQSSNFFRGIQPSPDFSQGIIQTQRPYVQQSQPPPNYYHEPVLPSYYQEPKLTMNNYERQPHQSSVNTNNGNQQNVSETLNMEELPSNDEEIPESGINGELDVRFHRRTRRPNLLASTRTGRFIEGLLNNRDEKPRNVIQNIIQGIQQVRDQNQQHNQFNQPNTFIDPSYGRNYPNEFQQQPNIEPRQDEKRRNILGLVSDGISAVIEKKKEIIQKKAEAFNKLFNITKPPQSTVKPMPIKQIDQTTLAPNKQKDTLAPVIIVATASPTTVPAKEGKYQSILKKIDLPMVPRDKCVAELRKTRLGPYFRLHSSFVCAGGIPGKDTCKGDGGSPLVCPIPGRSYQYQQVGIVAWGIGCGNETPAVYVNVAMFRDWIDEQIKNLNLKFEYTY</sequence>
<comment type="similarity">
    <text evidence="4">Belongs to the peptidase S1 family. CLIP subfamily.</text>
</comment>
<dbReference type="SMART" id="SM00020">
    <property type="entry name" value="Tryp_SPc"/>
    <property type="match status" value="1"/>
</dbReference>
<protein>
    <recommendedName>
        <fullName evidence="5">Peptidase S1 domain-containing protein</fullName>
    </recommendedName>
</protein>
<dbReference type="InterPro" id="IPR001254">
    <property type="entry name" value="Trypsin_dom"/>
</dbReference>
<comment type="caution">
    <text evidence="6">The sequence shown here is derived from an EMBL/GenBank/DDBJ whole genome shotgun (WGS) entry which is preliminary data.</text>
</comment>
<evidence type="ECO:0000313" key="6">
    <source>
        <dbReference type="EMBL" id="KAK9509039.1"/>
    </source>
</evidence>
<dbReference type="PANTHER" id="PTHR24258">
    <property type="entry name" value="SERINE PROTEASE-RELATED"/>
    <property type="match status" value="1"/>
</dbReference>
<evidence type="ECO:0000313" key="7">
    <source>
        <dbReference type="Proteomes" id="UP001461498"/>
    </source>
</evidence>
<dbReference type="Gene3D" id="2.40.10.10">
    <property type="entry name" value="Trypsin-like serine proteases"/>
    <property type="match status" value="2"/>
</dbReference>
<dbReference type="GO" id="GO:0004252">
    <property type="term" value="F:serine-type endopeptidase activity"/>
    <property type="evidence" value="ECO:0007669"/>
    <property type="project" value="InterPro"/>
</dbReference>
<dbReference type="PANTHER" id="PTHR24258:SF129">
    <property type="entry name" value="LP15124P-RELATED"/>
    <property type="match status" value="1"/>
</dbReference>
<organism evidence="6 7">
    <name type="scientific">Rhynocoris fuscipes</name>
    <dbReference type="NCBI Taxonomy" id="488301"/>
    <lineage>
        <taxon>Eukaryota</taxon>
        <taxon>Metazoa</taxon>
        <taxon>Ecdysozoa</taxon>
        <taxon>Arthropoda</taxon>
        <taxon>Hexapoda</taxon>
        <taxon>Insecta</taxon>
        <taxon>Pterygota</taxon>
        <taxon>Neoptera</taxon>
        <taxon>Paraneoptera</taxon>
        <taxon>Hemiptera</taxon>
        <taxon>Heteroptera</taxon>
        <taxon>Panheteroptera</taxon>
        <taxon>Cimicomorpha</taxon>
        <taxon>Reduviidae</taxon>
        <taxon>Harpactorinae</taxon>
        <taxon>Harpactorini</taxon>
        <taxon>Rhynocoris</taxon>
    </lineage>
</organism>
<dbReference type="CDD" id="cd00190">
    <property type="entry name" value="Tryp_SPc"/>
    <property type="match status" value="1"/>
</dbReference>
<dbReference type="PRINTS" id="PR00722">
    <property type="entry name" value="CHYMOTRYPSIN"/>
</dbReference>
<dbReference type="SUPFAM" id="SSF50494">
    <property type="entry name" value="Trypsin-like serine proteases"/>
    <property type="match status" value="1"/>
</dbReference>
<dbReference type="GO" id="GO:0006508">
    <property type="term" value="P:proteolysis"/>
    <property type="evidence" value="ECO:0007669"/>
    <property type="project" value="InterPro"/>
</dbReference>
<accession>A0AAW1DG39</accession>
<dbReference type="Proteomes" id="UP001461498">
    <property type="component" value="Unassembled WGS sequence"/>
</dbReference>
<proteinExistence type="inferred from homology"/>
<dbReference type="FunFam" id="2.40.10.10:FF:000028">
    <property type="entry name" value="Serine protease easter"/>
    <property type="match status" value="1"/>
</dbReference>
<keyword evidence="3" id="KW-0325">Glycoprotein</keyword>
<reference evidence="6 7" key="1">
    <citation type="submission" date="2022-12" db="EMBL/GenBank/DDBJ databases">
        <title>Chromosome-level genome assembly of true bugs.</title>
        <authorList>
            <person name="Ma L."/>
            <person name="Li H."/>
        </authorList>
    </citation>
    <scope>NUCLEOTIDE SEQUENCE [LARGE SCALE GENOMIC DNA]</scope>
    <source>
        <strain evidence="6">Lab_2022b</strain>
    </source>
</reference>